<proteinExistence type="predicted"/>
<dbReference type="Proteomes" id="UP000054097">
    <property type="component" value="Unassembled WGS sequence"/>
</dbReference>
<evidence type="ECO:0000313" key="3">
    <source>
        <dbReference type="Proteomes" id="UP000054097"/>
    </source>
</evidence>
<organism evidence="2 3">
    <name type="scientific">Serendipita vermifera MAFF 305830</name>
    <dbReference type="NCBI Taxonomy" id="933852"/>
    <lineage>
        <taxon>Eukaryota</taxon>
        <taxon>Fungi</taxon>
        <taxon>Dikarya</taxon>
        <taxon>Basidiomycota</taxon>
        <taxon>Agaricomycotina</taxon>
        <taxon>Agaricomycetes</taxon>
        <taxon>Sebacinales</taxon>
        <taxon>Serendipitaceae</taxon>
        <taxon>Serendipita</taxon>
    </lineage>
</organism>
<dbReference type="HOGENOM" id="CLU_1154097_0_0_1"/>
<gene>
    <name evidence="2" type="ORF">M408DRAFT_25774</name>
</gene>
<keyword evidence="3" id="KW-1185">Reference proteome</keyword>
<feature type="region of interest" description="Disordered" evidence="1">
    <location>
        <begin position="1"/>
        <end position="62"/>
    </location>
</feature>
<evidence type="ECO:0000313" key="2">
    <source>
        <dbReference type="EMBL" id="KIM25877.1"/>
    </source>
</evidence>
<evidence type="ECO:0000256" key="1">
    <source>
        <dbReference type="SAM" id="MobiDB-lite"/>
    </source>
</evidence>
<protein>
    <submittedName>
        <fullName evidence="2">Uncharacterized protein</fullName>
    </submittedName>
</protein>
<dbReference type="EMBL" id="KN824310">
    <property type="protein sequence ID" value="KIM25877.1"/>
    <property type="molecule type" value="Genomic_DNA"/>
</dbReference>
<name>A0A0C2X9H2_SERVB</name>
<dbReference type="CDD" id="cd21037">
    <property type="entry name" value="MLKL_NTD"/>
    <property type="match status" value="1"/>
</dbReference>
<dbReference type="OrthoDB" id="10607864at2759"/>
<dbReference type="AlphaFoldDB" id="A0A0C2X9H2"/>
<feature type="compositionally biased region" description="Low complexity" evidence="1">
    <location>
        <begin position="28"/>
        <end position="49"/>
    </location>
</feature>
<dbReference type="InterPro" id="IPR059179">
    <property type="entry name" value="MLKL-like_MCAfunc"/>
</dbReference>
<sequence length="241" mass="26497">MGNELSKPRKKNKGKINSTSVAPAEIITQHTPVTPVQVVTQDVQSPTTQDAKSQGSNERNPTYQVTLDGSIYFFDTLRQISEATELLAPLKAVCGVIVKALETTRAVHANKDEWGHLVDKIQRMQVTIEGQINRLQKDGKHSHSPLTTDPAAVAPLRDFTKSLGEIFEASSDALGQTKEGSNTLKRVLNVRIDAENILQYKEAVNSCFNEYMVAINLFTAHYTKEQGDIAAIRALQIASNP</sequence>
<feature type="compositionally biased region" description="Polar residues" evidence="1">
    <location>
        <begin position="50"/>
        <end position="62"/>
    </location>
</feature>
<accession>A0A0C2X9H2</accession>
<reference evidence="2 3" key="1">
    <citation type="submission" date="2014-04" db="EMBL/GenBank/DDBJ databases">
        <authorList>
            <consortium name="DOE Joint Genome Institute"/>
            <person name="Kuo A."/>
            <person name="Zuccaro A."/>
            <person name="Kohler A."/>
            <person name="Nagy L.G."/>
            <person name="Floudas D."/>
            <person name="Copeland A."/>
            <person name="Barry K.W."/>
            <person name="Cichocki N."/>
            <person name="Veneault-Fourrey C."/>
            <person name="LaButti K."/>
            <person name="Lindquist E.A."/>
            <person name="Lipzen A."/>
            <person name="Lundell T."/>
            <person name="Morin E."/>
            <person name="Murat C."/>
            <person name="Sun H."/>
            <person name="Tunlid A."/>
            <person name="Henrissat B."/>
            <person name="Grigoriev I.V."/>
            <person name="Hibbett D.S."/>
            <person name="Martin F."/>
            <person name="Nordberg H.P."/>
            <person name="Cantor M.N."/>
            <person name="Hua S.X."/>
        </authorList>
    </citation>
    <scope>NUCLEOTIDE SEQUENCE [LARGE SCALE GENOMIC DNA]</scope>
    <source>
        <strain evidence="2 3">MAFF 305830</strain>
    </source>
</reference>
<reference evidence="3" key="2">
    <citation type="submission" date="2015-01" db="EMBL/GenBank/DDBJ databases">
        <title>Evolutionary Origins and Diversification of the Mycorrhizal Mutualists.</title>
        <authorList>
            <consortium name="DOE Joint Genome Institute"/>
            <consortium name="Mycorrhizal Genomics Consortium"/>
            <person name="Kohler A."/>
            <person name="Kuo A."/>
            <person name="Nagy L.G."/>
            <person name="Floudas D."/>
            <person name="Copeland A."/>
            <person name="Barry K.W."/>
            <person name="Cichocki N."/>
            <person name="Veneault-Fourrey C."/>
            <person name="LaButti K."/>
            <person name="Lindquist E.A."/>
            <person name="Lipzen A."/>
            <person name="Lundell T."/>
            <person name="Morin E."/>
            <person name="Murat C."/>
            <person name="Riley R."/>
            <person name="Ohm R."/>
            <person name="Sun H."/>
            <person name="Tunlid A."/>
            <person name="Henrissat B."/>
            <person name="Grigoriev I.V."/>
            <person name="Hibbett D.S."/>
            <person name="Martin F."/>
        </authorList>
    </citation>
    <scope>NUCLEOTIDE SEQUENCE [LARGE SCALE GENOMIC DNA]</scope>
    <source>
        <strain evidence="3">MAFF 305830</strain>
    </source>
</reference>
<feature type="non-terminal residue" evidence="2">
    <location>
        <position position="241"/>
    </location>
</feature>